<dbReference type="Gramene" id="TraesNOR4D03G02433240.1">
    <property type="protein sequence ID" value="TraesNOR4D03G02433240.1.CDS1"/>
    <property type="gene ID" value="TraesNOR4D03G02433240"/>
</dbReference>
<evidence type="ECO:0000256" key="10">
    <source>
        <dbReference type="ARBA" id="ARBA00023170"/>
    </source>
</evidence>
<dbReference type="Gramene" id="TraesCS4D03G0013400.1">
    <property type="protein sequence ID" value="TraesCS4D03G0013400.1.CDS1"/>
    <property type="gene ID" value="TraesCS4D03G0013400"/>
</dbReference>
<keyword evidence="5 12" id="KW-0812">Transmembrane</keyword>
<evidence type="ECO:0000313" key="17">
    <source>
        <dbReference type="Proteomes" id="UP000019116"/>
    </source>
</evidence>
<keyword evidence="9 12" id="KW-0472">Membrane</keyword>
<keyword evidence="17" id="KW-1185">Reference proteome</keyword>
<feature type="signal peptide" evidence="13">
    <location>
        <begin position="1"/>
        <end position="26"/>
    </location>
</feature>
<dbReference type="Gramene" id="TraesARI4D03G02453800.1">
    <property type="protein sequence ID" value="TraesARI4D03G02453800.1.CDS1"/>
    <property type="gene ID" value="TraesARI4D03G02453800"/>
</dbReference>
<dbReference type="Gramene" id="TraesJUL4D03G02434400.1">
    <property type="protein sequence ID" value="TraesJUL4D03G02434400.1.CDS1"/>
    <property type="gene ID" value="TraesJUL4D03G02434400"/>
</dbReference>
<dbReference type="Pfam" id="PF00560">
    <property type="entry name" value="LRR_1"/>
    <property type="match status" value="3"/>
</dbReference>
<dbReference type="InterPro" id="IPR046956">
    <property type="entry name" value="RLP23-like"/>
</dbReference>
<evidence type="ECO:0000256" key="8">
    <source>
        <dbReference type="ARBA" id="ARBA00022989"/>
    </source>
</evidence>
<dbReference type="STRING" id="4565.A0A3B6JE62"/>
<dbReference type="PANTHER" id="PTHR48063">
    <property type="entry name" value="LRR RECEPTOR-LIKE KINASE"/>
    <property type="match status" value="1"/>
</dbReference>
<dbReference type="Gramene" id="TraesLDM4D03G02417470.1">
    <property type="protein sequence ID" value="TraesLDM4D03G02417470.1.CDS1"/>
    <property type="gene ID" value="TraesLDM4D03G02417470"/>
</dbReference>
<dbReference type="Gramene" id="TraesROB_scaffold_017401_01G000300.1">
    <property type="protein sequence ID" value="TraesROB_scaffold_017401_01G000300.1"/>
    <property type="gene ID" value="TraesROB_scaffold_017401_01G000300"/>
</dbReference>
<dbReference type="Gramene" id="TraesSTA4D03G02410600.1">
    <property type="protein sequence ID" value="TraesSTA4D03G02410600.1.CDS1"/>
    <property type="gene ID" value="TraesSTA4D03G02410600"/>
</dbReference>
<evidence type="ECO:0000259" key="14">
    <source>
        <dbReference type="Pfam" id="PF08263"/>
    </source>
</evidence>
<feature type="domain" description="Leucine-rich repeat-containing N-terminal plant-type" evidence="14">
    <location>
        <begin position="45"/>
        <end position="80"/>
    </location>
</feature>
<keyword evidence="8 12" id="KW-1133">Transmembrane helix</keyword>
<dbReference type="KEGG" id="taes:123095588"/>
<dbReference type="InterPro" id="IPR013210">
    <property type="entry name" value="LRR_N_plant-typ"/>
</dbReference>
<comment type="subcellular location">
    <subcellularLocation>
        <location evidence="1">Cell membrane</location>
        <topology evidence="1">Single-pass type I membrane protein</topology>
    </subcellularLocation>
</comment>
<protein>
    <submittedName>
        <fullName evidence="16">Uncharacterized protein</fullName>
    </submittedName>
</protein>
<reference evidence="16" key="2">
    <citation type="submission" date="2018-10" db="UniProtKB">
        <authorList>
            <consortium name="EnsemblPlants"/>
        </authorList>
    </citation>
    <scope>IDENTIFICATION</scope>
</reference>
<dbReference type="OrthoDB" id="689150at2759"/>
<dbReference type="SMR" id="A0A3B6JE62"/>
<reference evidence="16" key="1">
    <citation type="submission" date="2018-08" db="EMBL/GenBank/DDBJ databases">
        <authorList>
            <person name="Rossello M."/>
        </authorList>
    </citation>
    <scope>NUCLEOTIDE SEQUENCE [LARGE SCALE GENOMIC DNA]</scope>
    <source>
        <strain evidence="16">cv. Chinese Spring</strain>
    </source>
</reference>
<accession>A0A3B6JE62</accession>
<dbReference type="Gramene" id="TraesLAC4D03G02368870.1">
    <property type="protein sequence ID" value="TraesLAC4D03G02368870.1.CDS1"/>
    <property type="gene ID" value="TraesLAC4D03G02368870"/>
</dbReference>
<keyword evidence="11" id="KW-0325">Glycoprotein</keyword>
<dbReference type="SMART" id="SM00365">
    <property type="entry name" value="LRR_SD22"/>
    <property type="match status" value="4"/>
</dbReference>
<dbReference type="Gramene" id="TraesCS4D02G007900.1">
    <property type="protein sequence ID" value="TraesCS4D02G007900.1.cds1"/>
    <property type="gene ID" value="TraesCS4D02G007900"/>
</dbReference>
<evidence type="ECO:0000256" key="2">
    <source>
        <dbReference type="ARBA" id="ARBA00009592"/>
    </source>
</evidence>
<name>A0A3B6JE62_WHEAT</name>
<dbReference type="Gramene" id="TraesCAD_scaffold_002146_01G000500.1">
    <property type="protein sequence ID" value="TraesCAD_scaffold_002146_01G000500.1"/>
    <property type="gene ID" value="TraesCAD_scaffold_002146_01G000500"/>
</dbReference>
<dbReference type="Pfam" id="PF13855">
    <property type="entry name" value="LRR_8"/>
    <property type="match status" value="1"/>
</dbReference>
<dbReference type="SUPFAM" id="SSF52047">
    <property type="entry name" value="RNI-like"/>
    <property type="match status" value="1"/>
</dbReference>
<dbReference type="InterPro" id="IPR032675">
    <property type="entry name" value="LRR_dom_sf"/>
</dbReference>
<dbReference type="Gene3D" id="3.80.10.10">
    <property type="entry name" value="Ribonuclease Inhibitor"/>
    <property type="match status" value="3"/>
</dbReference>
<evidence type="ECO:0000256" key="7">
    <source>
        <dbReference type="ARBA" id="ARBA00022737"/>
    </source>
</evidence>
<dbReference type="InterPro" id="IPR003591">
    <property type="entry name" value="Leu-rich_rpt_typical-subtyp"/>
</dbReference>
<gene>
    <name evidence="16" type="primary">LOC123095588</name>
</gene>
<dbReference type="FunFam" id="3.80.10.10:FF:001347">
    <property type="entry name" value="LRR receptor-like serine/threonine-protein kinase GSO2"/>
    <property type="match status" value="1"/>
</dbReference>
<evidence type="ECO:0000259" key="15">
    <source>
        <dbReference type="Pfam" id="PF23598"/>
    </source>
</evidence>
<comment type="similarity">
    <text evidence="2">Belongs to the RLP family.</text>
</comment>
<dbReference type="Gramene" id="TraesMAC4D03G02414520.1">
    <property type="protein sequence ID" value="TraesMAC4D03G02414520.1.CDS1"/>
    <property type="gene ID" value="TraesMAC4D03G02414520"/>
</dbReference>
<dbReference type="Pfam" id="PF13516">
    <property type="entry name" value="LRR_6"/>
    <property type="match status" value="1"/>
</dbReference>
<dbReference type="RefSeq" id="XP_044373038.1">
    <property type="nucleotide sequence ID" value="XM_044517103.1"/>
</dbReference>
<dbReference type="Gramene" id="TraesPARA_EIv1.0_1409960.1">
    <property type="protein sequence ID" value="TraesPARA_EIv1.0_1409960.1.CDS1"/>
    <property type="gene ID" value="TraesPARA_EIv1.0_1409960"/>
</dbReference>
<dbReference type="Gramene" id="TraesWEE_scaffold_015698_01G000300.1">
    <property type="protein sequence ID" value="TraesWEE_scaffold_015698_01G000300.1"/>
    <property type="gene ID" value="TraesWEE_scaffold_015698_01G000300"/>
</dbReference>
<evidence type="ECO:0000256" key="9">
    <source>
        <dbReference type="ARBA" id="ARBA00023136"/>
    </source>
</evidence>
<dbReference type="InterPro" id="IPR001611">
    <property type="entry name" value="Leu-rich_rpt"/>
</dbReference>
<dbReference type="OMA" id="HDENEDY"/>
<feature type="domain" description="Disease resistance R13L4/SHOC-2-like LRR" evidence="15">
    <location>
        <begin position="121"/>
        <end position="291"/>
    </location>
</feature>
<evidence type="ECO:0000256" key="12">
    <source>
        <dbReference type="SAM" id="Phobius"/>
    </source>
</evidence>
<evidence type="ECO:0000256" key="6">
    <source>
        <dbReference type="ARBA" id="ARBA00022729"/>
    </source>
</evidence>
<evidence type="ECO:0000256" key="4">
    <source>
        <dbReference type="ARBA" id="ARBA00022614"/>
    </source>
</evidence>
<dbReference type="SUPFAM" id="SSF52058">
    <property type="entry name" value="L domain-like"/>
    <property type="match status" value="2"/>
</dbReference>
<keyword evidence="4" id="KW-0433">Leucine-rich repeat</keyword>
<evidence type="ECO:0000256" key="5">
    <source>
        <dbReference type="ARBA" id="ARBA00022692"/>
    </source>
</evidence>
<keyword evidence="10" id="KW-0675">Receptor</keyword>
<dbReference type="Pfam" id="PF23598">
    <property type="entry name" value="LRR_14"/>
    <property type="match status" value="1"/>
</dbReference>
<dbReference type="Gramene" id="TraesKAR4D01G0003310.1">
    <property type="protein sequence ID" value="cds.TraesKAR4D01G0003310.1"/>
    <property type="gene ID" value="TraesKAR4D01G0003310"/>
</dbReference>
<evidence type="ECO:0000256" key="3">
    <source>
        <dbReference type="ARBA" id="ARBA00022475"/>
    </source>
</evidence>
<keyword evidence="7" id="KW-0677">Repeat</keyword>
<evidence type="ECO:0000256" key="13">
    <source>
        <dbReference type="SAM" id="SignalP"/>
    </source>
</evidence>
<dbReference type="Gramene" id="TraesRN4D0100014300.1">
    <property type="protein sequence ID" value="TraesRN4D0100014300.1"/>
    <property type="gene ID" value="TraesRN4D0100014300"/>
</dbReference>
<evidence type="ECO:0000313" key="16">
    <source>
        <dbReference type="EnsemblPlants" id="TraesCS4D02G007900.1.cds1"/>
    </source>
</evidence>
<dbReference type="Gramene" id="TraesCLE_scaffold_006669_01G000100.1">
    <property type="protein sequence ID" value="TraesCLE_scaffold_006669_01G000100.1"/>
    <property type="gene ID" value="TraesCLE_scaffold_006669_01G000100"/>
</dbReference>
<dbReference type="Gramene" id="TraesJAG4D03G02412290.1">
    <property type="protein sequence ID" value="TraesJAG4D03G02412290.1.CDS1"/>
    <property type="gene ID" value="TraesJAG4D03G02412290"/>
</dbReference>
<dbReference type="EnsemblPlants" id="TraesCS4D02G007900.1">
    <property type="protein sequence ID" value="TraesCS4D02G007900.1.cds1"/>
    <property type="gene ID" value="TraesCS4D02G007900"/>
</dbReference>
<dbReference type="GO" id="GO:0005886">
    <property type="term" value="C:plasma membrane"/>
    <property type="evidence" value="ECO:0007669"/>
    <property type="project" value="UniProtKB-SubCell"/>
</dbReference>
<keyword evidence="3" id="KW-1003">Cell membrane</keyword>
<dbReference type="FunFam" id="3.80.10.10:FF:000095">
    <property type="entry name" value="LRR receptor-like serine/threonine-protein kinase GSO1"/>
    <property type="match status" value="1"/>
</dbReference>
<sequence length="982" mass="108595">MAAELGHLARAAAAILCLLIFHVALSDSLDQATVSGGTGTCITGEREALLSFKEGLLDPAGRLSSWHGEDCCQWEGVRCSNKTGHVVKLDVRNTYLQQPLYQIYADDYYEVDSSKSLSLSRDEMSPSLAALQQLRYLDLSGNDFNSTSIPVFVGSLENLRYLNLSGSNFGGIIPSQLGNLSNLQYLDIGGGISNDVIVVDLAWLSRLSMLSHVVLRGVGLPAVRSWFHVVNMLASLKVLRLVDCGLTNTVAATSVSISNLTHLEVLDLSFNSFNTSLEHSWFWDLTSLKELYLSSCYWHGSIPEKLGNMTNLQVMDFAENDFVGLIPSNLENLCNLKELYFSDSNVNASIGEFMDRLPRCSWSTIQVLSMDRTNMTGELPIWIGNMTKLSVLSASRNMITGTVPLGVGSLGNLTSLDLSGNKIGGVLRKEHFSGLLNLKYLDLWGKSLHMDIEPNWVPPFRLKVLHLQSCSLGPRFPEWLRWQTDIDSLALRDAKLDDVIPDWFWVTFSQASALDASGNMLCGSLPSNLQHMAAIRIVLESNNLTGLVPRLFPINITTLDLSSNSFSGSLPAELKAPQIFMLSLADNKITGTIPSSMCQLTSVARLDLSRNKLTGDVVQCWKESDNSSSVSRANSADQFGSWMYSLDLSNNGLSGEFPKFLLSASRLMFLDLSYNRFFGTLPKWLPEKMPELEILSVRSNMFSGHIPKNVTCLENLYYLDMAHNNMSGSIAWLLSNLKAMRAIYKDETDYVYMDSMPVITKGQTRDYTFDVFSLVVNLDLSCNSLTGHIPEQISLLIGLTSLDLSSNQLTSKIPNKIGDLKQLQSLDLSNNKFSGEIPSGLSALTYLSYLNLSYNNLSGPIPSGPQLQTLGNQIDIYIGNPGLCGHPISKNCSTSTTDAEQSVVHEDADHIAYLYLGMSIGFVVGLWTVFCTMLLRRTWAISYFQFVDKLYDEVYVRVAITRSRLMKKTRKDAASVACFMCS</sequence>
<evidence type="ECO:0000256" key="1">
    <source>
        <dbReference type="ARBA" id="ARBA00004251"/>
    </source>
</evidence>
<organism evidence="16">
    <name type="scientific">Triticum aestivum</name>
    <name type="common">Wheat</name>
    <dbReference type="NCBI Taxonomy" id="4565"/>
    <lineage>
        <taxon>Eukaryota</taxon>
        <taxon>Viridiplantae</taxon>
        <taxon>Streptophyta</taxon>
        <taxon>Embryophyta</taxon>
        <taxon>Tracheophyta</taxon>
        <taxon>Spermatophyta</taxon>
        <taxon>Magnoliopsida</taxon>
        <taxon>Liliopsida</taxon>
        <taxon>Poales</taxon>
        <taxon>Poaceae</taxon>
        <taxon>BOP clade</taxon>
        <taxon>Pooideae</taxon>
        <taxon>Triticodae</taxon>
        <taxon>Triticeae</taxon>
        <taxon>Triticinae</taxon>
        <taxon>Triticum</taxon>
    </lineage>
</organism>
<proteinExistence type="inferred from homology"/>
<evidence type="ECO:0000256" key="11">
    <source>
        <dbReference type="ARBA" id="ARBA00023180"/>
    </source>
</evidence>
<feature type="chain" id="PRO_5043175951" evidence="13">
    <location>
        <begin position="27"/>
        <end position="982"/>
    </location>
</feature>
<dbReference type="Proteomes" id="UP000019116">
    <property type="component" value="Chromosome 4D"/>
</dbReference>
<feature type="transmembrane region" description="Helical" evidence="12">
    <location>
        <begin position="912"/>
        <end position="935"/>
    </location>
</feature>
<dbReference type="GeneID" id="123095588"/>
<dbReference type="SMART" id="SM00369">
    <property type="entry name" value="LRR_TYP"/>
    <property type="match status" value="6"/>
</dbReference>
<dbReference type="FunFam" id="3.80.10.10:FF:000649">
    <property type="entry name" value="Leucine Rich Repeat family protein"/>
    <property type="match status" value="1"/>
</dbReference>
<dbReference type="PANTHER" id="PTHR48063:SF44">
    <property type="entry name" value="LEUCINE-RICH REPEAT-CONTAINING N-TERMINAL PLANT-TYPE DOMAIN-CONTAINING PROTEIN"/>
    <property type="match status" value="1"/>
</dbReference>
<keyword evidence="6 13" id="KW-0732">Signal</keyword>
<dbReference type="PRINTS" id="PR00019">
    <property type="entry name" value="LEURICHRPT"/>
</dbReference>
<dbReference type="AlphaFoldDB" id="A0A3B6JE62"/>
<dbReference type="Pfam" id="PF08263">
    <property type="entry name" value="LRRNT_2"/>
    <property type="match status" value="1"/>
</dbReference>
<dbReference type="InterPro" id="IPR055414">
    <property type="entry name" value="LRR_R13L4/SHOC2-like"/>
</dbReference>